<dbReference type="RefSeq" id="WP_199389839.1">
    <property type="nucleotide sequence ID" value="NZ_JAEMHL010000007.1"/>
</dbReference>
<keyword evidence="1" id="KW-0812">Transmembrane</keyword>
<evidence type="ECO:0000313" key="2">
    <source>
        <dbReference type="EMBL" id="MBJ6751364.1"/>
    </source>
</evidence>
<dbReference type="EMBL" id="JAEMHL010000007">
    <property type="protein sequence ID" value="MBJ6751364.1"/>
    <property type="molecule type" value="Genomic_DNA"/>
</dbReference>
<gene>
    <name evidence="2" type="ORF">JFN91_14190</name>
</gene>
<feature type="transmembrane region" description="Helical" evidence="1">
    <location>
        <begin position="21"/>
        <end position="44"/>
    </location>
</feature>
<reference evidence="2 3" key="1">
    <citation type="submission" date="2020-12" db="EMBL/GenBank/DDBJ databases">
        <title>Geomonas sp. Red421, isolated from paddy soil.</title>
        <authorList>
            <person name="Xu Z."/>
            <person name="Zhang Z."/>
            <person name="Masuda Y."/>
            <person name="Itoh H."/>
            <person name="Senoo K."/>
        </authorList>
    </citation>
    <scope>NUCLEOTIDE SEQUENCE [LARGE SCALE GENOMIC DNA]</scope>
    <source>
        <strain evidence="2 3">Red421</strain>
    </source>
</reference>
<organism evidence="2 3">
    <name type="scientific">Geomonas anaerohicana</name>
    <dbReference type="NCBI Taxonomy" id="2798583"/>
    <lineage>
        <taxon>Bacteria</taxon>
        <taxon>Pseudomonadati</taxon>
        <taxon>Thermodesulfobacteriota</taxon>
        <taxon>Desulfuromonadia</taxon>
        <taxon>Geobacterales</taxon>
        <taxon>Geobacteraceae</taxon>
        <taxon>Geomonas</taxon>
    </lineage>
</organism>
<keyword evidence="1" id="KW-1133">Transmembrane helix</keyword>
<dbReference type="Proteomes" id="UP000614714">
    <property type="component" value="Unassembled WGS sequence"/>
</dbReference>
<proteinExistence type="predicted"/>
<evidence type="ECO:0000313" key="3">
    <source>
        <dbReference type="Proteomes" id="UP000614714"/>
    </source>
</evidence>
<protein>
    <submittedName>
        <fullName evidence="2">Flp family type IVb pilin</fullName>
    </submittedName>
</protein>
<accession>A0ABS0YGV4</accession>
<keyword evidence="1" id="KW-0472">Membrane</keyword>
<keyword evidence="3" id="KW-1185">Reference proteome</keyword>
<name>A0ABS0YGV4_9BACT</name>
<sequence>MEKLTKMYVQMQTKLQDQKGATMVEYGLMVALIAVVAMVAVGTLGGEVRDAFTDVTNKIKTPGV</sequence>
<evidence type="ECO:0000256" key="1">
    <source>
        <dbReference type="SAM" id="Phobius"/>
    </source>
</evidence>
<dbReference type="InterPro" id="IPR007047">
    <property type="entry name" value="Flp_Fap"/>
</dbReference>
<comment type="caution">
    <text evidence="2">The sequence shown here is derived from an EMBL/GenBank/DDBJ whole genome shotgun (WGS) entry which is preliminary data.</text>
</comment>
<dbReference type="Pfam" id="PF04964">
    <property type="entry name" value="Flp_Fap"/>
    <property type="match status" value="1"/>
</dbReference>